<dbReference type="EMBL" id="LT629749">
    <property type="protein sequence ID" value="SDR78006.1"/>
    <property type="molecule type" value="Genomic_DNA"/>
</dbReference>
<comment type="similarity">
    <text evidence="1 2">Belongs to the BioY family.</text>
</comment>
<feature type="transmembrane region" description="Helical" evidence="3">
    <location>
        <begin position="48"/>
        <end position="66"/>
    </location>
</feature>
<dbReference type="OrthoDB" id="1496139at2"/>
<keyword evidence="3" id="KW-0812">Transmembrane</keyword>
<protein>
    <recommendedName>
        <fullName evidence="2">Biotin transporter</fullName>
    </recommendedName>
</protein>
<reference evidence="4 5" key="1">
    <citation type="submission" date="2016-10" db="EMBL/GenBank/DDBJ databases">
        <authorList>
            <person name="de Groot N.N."/>
        </authorList>
    </citation>
    <scope>NUCLEOTIDE SEQUENCE [LARGE SCALE GENOMIC DNA]</scope>
    <source>
        <strain evidence="4 5">DSM 21741</strain>
    </source>
</reference>
<evidence type="ECO:0000313" key="4">
    <source>
        <dbReference type="EMBL" id="SDR78006.1"/>
    </source>
</evidence>
<dbReference type="Gene3D" id="1.10.1760.20">
    <property type="match status" value="1"/>
</dbReference>
<name>A0A1H1LTZ6_9ACTN</name>
<gene>
    <name evidence="4" type="ORF">SAMN04488543_0437</name>
</gene>
<evidence type="ECO:0000313" key="5">
    <source>
        <dbReference type="Proteomes" id="UP000199092"/>
    </source>
</evidence>
<evidence type="ECO:0000256" key="2">
    <source>
        <dbReference type="PIRNR" id="PIRNR016661"/>
    </source>
</evidence>
<sequence length="192" mass="19568">MSSITSVSPRTLADVIPGGVARSIALVVGGAAFVGLTAQVFVPLPFSPVPLSLQTFSVLLVGAVLGSRRGVASMALYLLAGVAGVPWFAQHQSGWAFASFGYVVGFVIAAYLVGRLAERGADRTVPSSVGLMVLGNLAIYAVGVPGLVLITGMSLEKALLVGVVPFLVGDALKIALAAGLLPAAWKLVGQRR</sequence>
<dbReference type="Pfam" id="PF02632">
    <property type="entry name" value="BioY"/>
    <property type="match status" value="1"/>
</dbReference>
<dbReference type="PANTHER" id="PTHR34295:SF1">
    <property type="entry name" value="BIOTIN TRANSPORTER BIOY"/>
    <property type="match status" value="1"/>
</dbReference>
<keyword evidence="3" id="KW-1133">Transmembrane helix</keyword>
<feature type="transmembrane region" description="Helical" evidence="3">
    <location>
        <begin position="159"/>
        <end position="185"/>
    </location>
</feature>
<dbReference type="GO" id="GO:0015225">
    <property type="term" value="F:biotin transmembrane transporter activity"/>
    <property type="evidence" value="ECO:0007669"/>
    <property type="project" value="UniProtKB-UniRule"/>
</dbReference>
<feature type="transmembrane region" description="Helical" evidence="3">
    <location>
        <begin position="95"/>
        <end position="117"/>
    </location>
</feature>
<keyword evidence="2 3" id="KW-0472">Membrane</keyword>
<feature type="transmembrane region" description="Helical" evidence="3">
    <location>
        <begin position="129"/>
        <end position="153"/>
    </location>
</feature>
<feature type="transmembrane region" description="Helical" evidence="3">
    <location>
        <begin position="71"/>
        <end position="89"/>
    </location>
</feature>
<keyword evidence="2" id="KW-0813">Transport</keyword>
<evidence type="ECO:0000256" key="1">
    <source>
        <dbReference type="ARBA" id="ARBA00010692"/>
    </source>
</evidence>
<proteinExistence type="inferred from homology"/>
<keyword evidence="5" id="KW-1185">Reference proteome</keyword>
<dbReference type="AlphaFoldDB" id="A0A1H1LTZ6"/>
<evidence type="ECO:0000256" key="3">
    <source>
        <dbReference type="SAM" id="Phobius"/>
    </source>
</evidence>
<organism evidence="4 5">
    <name type="scientific">Friedmanniella luteola</name>
    <dbReference type="NCBI Taxonomy" id="546871"/>
    <lineage>
        <taxon>Bacteria</taxon>
        <taxon>Bacillati</taxon>
        <taxon>Actinomycetota</taxon>
        <taxon>Actinomycetes</taxon>
        <taxon>Propionibacteriales</taxon>
        <taxon>Nocardioidaceae</taxon>
        <taxon>Friedmanniella</taxon>
    </lineage>
</organism>
<accession>A0A1H1LTZ6</accession>
<comment type="subcellular location">
    <subcellularLocation>
        <location evidence="2">Cell membrane</location>
        <topology evidence="2">Multi-pass membrane protein</topology>
    </subcellularLocation>
</comment>
<dbReference type="PANTHER" id="PTHR34295">
    <property type="entry name" value="BIOTIN TRANSPORTER BIOY"/>
    <property type="match status" value="1"/>
</dbReference>
<dbReference type="STRING" id="546871.SAMN04488543_0437"/>
<dbReference type="PIRSF" id="PIRSF016661">
    <property type="entry name" value="BioY"/>
    <property type="match status" value="1"/>
</dbReference>
<dbReference type="Proteomes" id="UP000199092">
    <property type="component" value="Chromosome I"/>
</dbReference>
<dbReference type="GO" id="GO:0005886">
    <property type="term" value="C:plasma membrane"/>
    <property type="evidence" value="ECO:0007669"/>
    <property type="project" value="UniProtKB-SubCell"/>
</dbReference>
<dbReference type="InterPro" id="IPR003784">
    <property type="entry name" value="BioY"/>
</dbReference>
<feature type="transmembrane region" description="Helical" evidence="3">
    <location>
        <begin position="20"/>
        <end position="42"/>
    </location>
</feature>
<keyword evidence="2" id="KW-1003">Cell membrane</keyword>